<evidence type="ECO:0000313" key="10">
    <source>
        <dbReference type="EMBL" id="MEK8045863.1"/>
    </source>
</evidence>
<evidence type="ECO:0000313" key="11">
    <source>
        <dbReference type="Proteomes" id="UP001379945"/>
    </source>
</evidence>
<dbReference type="EMBL" id="JBBUTI010000004">
    <property type="protein sequence ID" value="MEK8045863.1"/>
    <property type="molecule type" value="Genomic_DNA"/>
</dbReference>
<keyword evidence="6 8" id="KW-0067">ATP-binding</keyword>
<dbReference type="EC" id="2.7.7.108" evidence="8"/>
<protein>
    <recommendedName>
        <fullName evidence="8">Protein nucleotidyltransferase YdiU</fullName>
        <ecNumber evidence="8">2.7.7.-</ecNumber>
    </recommendedName>
    <alternativeName>
        <fullName evidence="8">Protein adenylyltransferase YdiU</fullName>
        <ecNumber evidence="8">2.7.7.108</ecNumber>
    </alternativeName>
    <alternativeName>
        <fullName evidence="8">Protein uridylyltransferase YdiU</fullName>
        <ecNumber evidence="8">2.7.7.-</ecNumber>
    </alternativeName>
</protein>
<comment type="catalytic activity">
    <reaction evidence="8">
        <text>L-seryl-[protein] + UTP = O-(5'-uridylyl)-L-seryl-[protein] + diphosphate</text>
        <dbReference type="Rhea" id="RHEA:64604"/>
        <dbReference type="Rhea" id="RHEA-COMP:9863"/>
        <dbReference type="Rhea" id="RHEA-COMP:16635"/>
        <dbReference type="ChEBI" id="CHEBI:29999"/>
        <dbReference type="ChEBI" id="CHEBI:33019"/>
        <dbReference type="ChEBI" id="CHEBI:46398"/>
        <dbReference type="ChEBI" id="CHEBI:156051"/>
    </reaction>
</comment>
<feature type="binding site" evidence="8">
    <location>
        <position position="187"/>
    </location>
    <ligand>
        <name>ATP</name>
        <dbReference type="ChEBI" id="CHEBI:30616"/>
    </ligand>
</feature>
<evidence type="ECO:0000256" key="9">
    <source>
        <dbReference type="SAM" id="MobiDB-lite"/>
    </source>
</evidence>
<keyword evidence="8" id="KW-0464">Manganese</keyword>
<comment type="function">
    <text evidence="8">Nucleotidyltransferase involved in the post-translational modification of proteins. It can catalyze the addition of adenosine monophosphate (AMP) or uridine monophosphate (UMP) to a protein, resulting in modifications known as AMPylation and UMPylation.</text>
</comment>
<dbReference type="InterPro" id="IPR003846">
    <property type="entry name" value="SelO"/>
</dbReference>
<feature type="binding site" evidence="8">
    <location>
        <position position="273"/>
    </location>
    <ligand>
        <name>Mg(2+)</name>
        <dbReference type="ChEBI" id="CHEBI:18420"/>
    </ligand>
</feature>
<feature type="binding site" evidence="8">
    <location>
        <position position="102"/>
    </location>
    <ligand>
        <name>ATP</name>
        <dbReference type="ChEBI" id="CHEBI:30616"/>
    </ligand>
</feature>
<keyword evidence="4 8" id="KW-0479">Metal-binding</keyword>
<accession>A0ABU9C213</accession>
<keyword evidence="7 8" id="KW-0460">Magnesium</keyword>
<feature type="binding site" evidence="8">
    <location>
        <position position="194"/>
    </location>
    <ligand>
        <name>ATP</name>
        <dbReference type="ChEBI" id="CHEBI:30616"/>
    </ligand>
</feature>
<comment type="catalytic activity">
    <reaction evidence="8">
        <text>L-histidyl-[protein] + UTP = N(tele)-(5'-uridylyl)-L-histidyl-[protein] + diphosphate</text>
        <dbReference type="Rhea" id="RHEA:83891"/>
        <dbReference type="Rhea" id="RHEA-COMP:9745"/>
        <dbReference type="Rhea" id="RHEA-COMP:20239"/>
        <dbReference type="ChEBI" id="CHEBI:29979"/>
        <dbReference type="ChEBI" id="CHEBI:33019"/>
        <dbReference type="ChEBI" id="CHEBI:46398"/>
        <dbReference type="ChEBI" id="CHEBI:233474"/>
    </reaction>
</comment>
<proteinExistence type="inferred from homology"/>
<sequence length="509" mass="56008">MSALPATPATAAPAHPKDRAWPNRFATLGPAFFTELPGAGLPDPHWVARSDSCAELLGWPENWWQQHDALPVLSGNQAWPGMQPLASVYSGHQFGHWAGQLGDGRALLLGEIDSSAGPMEVQLKGAGRTPYSRMGDGRAVLRSSIREFLCSEAMHHLGAPTSRALCLTGSALPVRRERVETAAVVTRVAPSFIRFGHFEHFSQPGRTAELRQLADFVIKHHYPECAAAPQPVLALLEAVTRRTATMLAHWQSLGFCHGVMNTDNMSILGLTIDYGPFGFLDVFDPQHICNHSDEQGRYAFARQPQVAWWNLHALAQALVPLVGDGQGNDDDVAAIRAALEPFSSQFSSDMMALMRAKLGLSGSHDTDGALVDDWLRLLAANRADYTIAMRWLCDVPGTASESQPPPRLRDLFLDRDAFDAWLQRWRDRIALAPVSDTERQAAMRAANPKYILRNHLAQKAIDRAEAGDFSEVQRLLLVLSRPFDEQPEHDADAGFPPDWAQQLEVSCSS</sequence>
<organism evidence="10 11">
    <name type="scientific">Ideonella margarita</name>
    <dbReference type="NCBI Taxonomy" id="2984191"/>
    <lineage>
        <taxon>Bacteria</taxon>
        <taxon>Pseudomonadati</taxon>
        <taxon>Pseudomonadota</taxon>
        <taxon>Betaproteobacteria</taxon>
        <taxon>Burkholderiales</taxon>
        <taxon>Sphaerotilaceae</taxon>
        <taxon>Ideonella</taxon>
    </lineage>
</organism>
<comment type="catalytic activity">
    <reaction evidence="8">
        <text>L-seryl-[protein] + ATP = 3-O-(5'-adenylyl)-L-seryl-[protein] + diphosphate</text>
        <dbReference type="Rhea" id="RHEA:58120"/>
        <dbReference type="Rhea" id="RHEA-COMP:9863"/>
        <dbReference type="Rhea" id="RHEA-COMP:15073"/>
        <dbReference type="ChEBI" id="CHEBI:29999"/>
        <dbReference type="ChEBI" id="CHEBI:30616"/>
        <dbReference type="ChEBI" id="CHEBI:33019"/>
        <dbReference type="ChEBI" id="CHEBI:142516"/>
        <dbReference type="EC" id="2.7.7.108"/>
    </reaction>
</comment>
<feature type="binding site" evidence="8">
    <location>
        <position position="105"/>
    </location>
    <ligand>
        <name>ATP</name>
        <dbReference type="ChEBI" id="CHEBI:30616"/>
    </ligand>
</feature>
<gene>
    <name evidence="8" type="primary">ydiU</name>
    <name evidence="8" type="synonym">selO</name>
    <name evidence="10" type="ORF">AACH00_05825</name>
</gene>
<feature type="active site" description="Proton acceptor" evidence="8">
    <location>
        <position position="263"/>
    </location>
</feature>
<name>A0ABU9C213_9BURK</name>
<dbReference type="HAMAP" id="MF_00692">
    <property type="entry name" value="SelO"/>
    <property type="match status" value="1"/>
</dbReference>
<feature type="binding site" evidence="8">
    <location>
        <position position="104"/>
    </location>
    <ligand>
        <name>ATP</name>
        <dbReference type="ChEBI" id="CHEBI:30616"/>
    </ligand>
</feature>
<dbReference type="NCBIfam" id="NF000658">
    <property type="entry name" value="PRK00029.1"/>
    <property type="match status" value="1"/>
</dbReference>
<dbReference type="RefSeq" id="WP_341398148.1">
    <property type="nucleotide sequence ID" value="NZ_JBBUTI010000004.1"/>
</dbReference>
<evidence type="ECO:0000256" key="1">
    <source>
        <dbReference type="ARBA" id="ARBA00009747"/>
    </source>
</evidence>
<dbReference type="PANTHER" id="PTHR32057:SF14">
    <property type="entry name" value="PROTEIN ADENYLYLTRANSFERASE SELO, MITOCHONDRIAL"/>
    <property type="match status" value="1"/>
</dbReference>
<comment type="caution">
    <text evidence="10">The sequence shown here is derived from an EMBL/GenBank/DDBJ whole genome shotgun (WGS) entry which is preliminary data.</text>
</comment>
<keyword evidence="2 8" id="KW-0808">Transferase</keyword>
<feature type="binding site" evidence="8">
    <location>
        <position position="124"/>
    </location>
    <ligand>
        <name>ATP</name>
        <dbReference type="ChEBI" id="CHEBI:30616"/>
    </ligand>
</feature>
<feature type="binding site" evidence="8">
    <location>
        <position position="264"/>
    </location>
    <ligand>
        <name>Mg(2+)</name>
        <dbReference type="ChEBI" id="CHEBI:18420"/>
    </ligand>
</feature>
<comment type="catalytic activity">
    <reaction evidence="8">
        <text>L-tyrosyl-[protein] + UTP = O-(5'-uridylyl)-L-tyrosyl-[protein] + diphosphate</text>
        <dbReference type="Rhea" id="RHEA:83887"/>
        <dbReference type="Rhea" id="RHEA-COMP:10136"/>
        <dbReference type="Rhea" id="RHEA-COMP:20238"/>
        <dbReference type="ChEBI" id="CHEBI:33019"/>
        <dbReference type="ChEBI" id="CHEBI:46398"/>
        <dbReference type="ChEBI" id="CHEBI:46858"/>
        <dbReference type="ChEBI" id="CHEBI:90602"/>
    </reaction>
</comment>
<feature type="binding site" evidence="8">
    <location>
        <position position="137"/>
    </location>
    <ligand>
        <name>ATP</name>
        <dbReference type="ChEBI" id="CHEBI:30616"/>
    </ligand>
</feature>
<feature type="binding site" evidence="8">
    <location>
        <position position="273"/>
    </location>
    <ligand>
        <name>ATP</name>
        <dbReference type="ChEBI" id="CHEBI:30616"/>
    </ligand>
</feature>
<evidence type="ECO:0000256" key="4">
    <source>
        <dbReference type="ARBA" id="ARBA00022723"/>
    </source>
</evidence>
<feature type="compositionally biased region" description="Low complexity" evidence="9">
    <location>
        <begin position="1"/>
        <end position="14"/>
    </location>
</feature>
<keyword evidence="11" id="KW-1185">Reference proteome</keyword>
<comment type="catalytic activity">
    <reaction evidence="8">
        <text>L-threonyl-[protein] + ATP = 3-O-(5'-adenylyl)-L-threonyl-[protein] + diphosphate</text>
        <dbReference type="Rhea" id="RHEA:54292"/>
        <dbReference type="Rhea" id="RHEA-COMP:11060"/>
        <dbReference type="Rhea" id="RHEA-COMP:13847"/>
        <dbReference type="ChEBI" id="CHEBI:30013"/>
        <dbReference type="ChEBI" id="CHEBI:30616"/>
        <dbReference type="ChEBI" id="CHEBI:33019"/>
        <dbReference type="ChEBI" id="CHEBI:138113"/>
        <dbReference type="EC" id="2.7.7.108"/>
    </reaction>
</comment>
<keyword evidence="3 8" id="KW-0548">Nucleotidyltransferase</keyword>
<reference evidence="10 11" key="1">
    <citation type="submission" date="2024-04" db="EMBL/GenBank/DDBJ databases">
        <title>Novel species of the genus Ideonella isolated from streams.</title>
        <authorList>
            <person name="Lu H."/>
        </authorList>
    </citation>
    <scope>NUCLEOTIDE SEQUENCE [LARGE SCALE GENOMIC DNA]</scope>
    <source>
        <strain evidence="10 11">LYT19W</strain>
    </source>
</reference>
<evidence type="ECO:0000256" key="5">
    <source>
        <dbReference type="ARBA" id="ARBA00022741"/>
    </source>
</evidence>
<dbReference type="Pfam" id="PF02696">
    <property type="entry name" value="SelO"/>
    <property type="match status" value="1"/>
</dbReference>
<dbReference type="Proteomes" id="UP001379945">
    <property type="component" value="Unassembled WGS sequence"/>
</dbReference>
<evidence type="ECO:0000256" key="8">
    <source>
        <dbReference type="HAMAP-Rule" id="MF_00692"/>
    </source>
</evidence>
<evidence type="ECO:0000256" key="6">
    <source>
        <dbReference type="ARBA" id="ARBA00022840"/>
    </source>
</evidence>
<comment type="cofactor">
    <cofactor evidence="8">
        <name>Mg(2+)</name>
        <dbReference type="ChEBI" id="CHEBI:18420"/>
    </cofactor>
    <cofactor evidence="8">
        <name>Mn(2+)</name>
        <dbReference type="ChEBI" id="CHEBI:29035"/>
    </cofactor>
</comment>
<keyword evidence="5 8" id="KW-0547">Nucleotide-binding</keyword>
<feature type="binding site" evidence="8">
    <location>
        <position position="136"/>
    </location>
    <ligand>
        <name>ATP</name>
        <dbReference type="ChEBI" id="CHEBI:30616"/>
    </ligand>
</feature>
<evidence type="ECO:0000256" key="2">
    <source>
        <dbReference type="ARBA" id="ARBA00022679"/>
    </source>
</evidence>
<dbReference type="EC" id="2.7.7.-" evidence="8"/>
<evidence type="ECO:0000256" key="7">
    <source>
        <dbReference type="ARBA" id="ARBA00022842"/>
    </source>
</evidence>
<feature type="region of interest" description="Disordered" evidence="9">
    <location>
        <begin position="1"/>
        <end position="22"/>
    </location>
</feature>
<comment type="catalytic activity">
    <reaction evidence="8">
        <text>L-tyrosyl-[protein] + ATP = O-(5'-adenylyl)-L-tyrosyl-[protein] + diphosphate</text>
        <dbReference type="Rhea" id="RHEA:54288"/>
        <dbReference type="Rhea" id="RHEA-COMP:10136"/>
        <dbReference type="Rhea" id="RHEA-COMP:13846"/>
        <dbReference type="ChEBI" id="CHEBI:30616"/>
        <dbReference type="ChEBI" id="CHEBI:33019"/>
        <dbReference type="ChEBI" id="CHEBI:46858"/>
        <dbReference type="ChEBI" id="CHEBI:83624"/>
        <dbReference type="EC" id="2.7.7.108"/>
    </reaction>
</comment>
<comment type="similarity">
    <text evidence="1 8">Belongs to the SELO family.</text>
</comment>
<evidence type="ECO:0000256" key="3">
    <source>
        <dbReference type="ARBA" id="ARBA00022695"/>
    </source>
</evidence>
<dbReference type="PANTHER" id="PTHR32057">
    <property type="entry name" value="PROTEIN ADENYLYLTRANSFERASE SELO, MITOCHONDRIAL"/>
    <property type="match status" value="1"/>
</dbReference>